<dbReference type="InterPro" id="IPR050297">
    <property type="entry name" value="LipidA_mod_glycosyltrf_83"/>
</dbReference>
<evidence type="ECO:0000256" key="7">
    <source>
        <dbReference type="ARBA" id="ARBA00023136"/>
    </source>
</evidence>
<feature type="transmembrane region" description="Helical" evidence="8">
    <location>
        <begin position="406"/>
        <end position="424"/>
    </location>
</feature>
<name>A0A1F6EG57_9BACT</name>
<keyword evidence="7 8" id="KW-0472">Membrane</keyword>
<accession>A0A1F6EG57</accession>
<comment type="caution">
    <text evidence="9">The sequence shown here is derived from an EMBL/GenBank/DDBJ whole genome shotgun (WGS) entry which is preliminary data.</text>
</comment>
<dbReference type="PANTHER" id="PTHR33908:SF11">
    <property type="entry name" value="MEMBRANE PROTEIN"/>
    <property type="match status" value="1"/>
</dbReference>
<evidence type="ECO:0000256" key="4">
    <source>
        <dbReference type="ARBA" id="ARBA00022679"/>
    </source>
</evidence>
<dbReference type="Proteomes" id="UP000177306">
    <property type="component" value="Unassembled WGS sequence"/>
</dbReference>
<dbReference type="GO" id="GO:0005886">
    <property type="term" value="C:plasma membrane"/>
    <property type="evidence" value="ECO:0007669"/>
    <property type="project" value="UniProtKB-SubCell"/>
</dbReference>
<feature type="transmembrane region" description="Helical" evidence="8">
    <location>
        <begin position="176"/>
        <end position="203"/>
    </location>
</feature>
<dbReference type="GO" id="GO:0016763">
    <property type="term" value="F:pentosyltransferase activity"/>
    <property type="evidence" value="ECO:0007669"/>
    <property type="project" value="TreeGrafter"/>
</dbReference>
<feature type="transmembrane region" description="Helical" evidence="8">
    <location>
        <begin position="83"/>
        <end position="116"/>
    </location>
</feature>
<evidence type="ECO:0000256" key="2">
    <source>
        <dbReference type="ARBA" id="ARBA00022475"/>
    </source>
</evidence>
<evidence type="ECO:0000256" key="3">
    <source>
        <dbReference type="ARBA" id="ARBA00022676"/>
    </source>
</evidence>
<gene>
    <name evidence="9" type="ORF">A3A38_00035</name>
</gene>
<keyword evidence="2" id="KW-1003">Cell membrane</keyword>
<evidence type="ECO:0008006" key="11">
    <source>
        <dbReference type="Google" id="ProtNLM"/>
    </source>
</evidence>
<keyword evidence="4" id="KW-0808">Transferase</keyword>
<protein>
    <recommendedName>
        <fullName evidence="11">Glycosyltransferase RgtA/B/C/D-like domain-containing protein</fullName>
    </recommendedName>
</protein>
<evidence type="ECO:0000256" key="6">
    <source>
        <dbReference type="ARBA" id="ARBA00022989"/>
    </source>
</evidence>
<evidence type="ECO:0000313" key="10">
    <source>
        <dbReference type="Proteomes" id="UP000177306"/>
    </source>
</evidence>
<evidence type="ECO:0000256" key="5">
    <source>
        <dbReference type="ARBA" id="ARBA00022692"/>
    </source>
</evidence>
<feature type="transmembrane region" description="Helical" evidence="8">
    <location>
        <begin position="215"/>
        <end position="234"/>
    </location>
</feature>
<feature type="transmembrane region" description="Helical" evidence="8">
    <location>
        <begin position="345"/>
        <end position="369"/>
    </location>
</feature>
<feature type="transmembrane region" description="Helical" evidence="8">
    <location>
        <begin position="17"/>
        <end position="37"/>
    </location>
</feature>
<feature type="transmembrane region" description="Helical" evidence="8">
    <location>
        <begin position="128"/>
        <end position="146"/>
    </location>
</feature>
<evidence type="ECO:0000256" key="8">
    <source>
        <dbReference type="SAM" id="Phobius"/>
    </source>
</evidence>
<evidence type="ECO:0000313" key="9">
    <source>
        <dbReference type="EMBL" id="OGG72620.1"/>
    </source>
</evidence>
<sequence length="428" mass="49014">MTTNGFASFVQRHKIELIIFSIAFLVRALYAVLIQALSGSHGFISHADAYFFYYRSALNLLEHHVLSIAEMAPYYPDAYHTPLYALFVAGLLALKMPFVGIVLVQSVFSSLMAILTYRIGRILSRSRWIGLAAALFVAFEPMSLYWNGLLMSDVLFGFLLTTSYYFLMTDRYRMSAAVLGLAALTRPIALYLAPVFFLAMLYGDFRRGRSIGENSTRTLASFAILVMVVSPWFVHNKSTADTWAFTSAGWYEIYVAPFQEFTKRYGYEVPNVETLGASDFSRFNFSYSSHYRDVALPLIIQHPLQYGFTHLSRSARSVVTNRYDYLMNVVIKSQFPSLYERFSNVFSLLLAAGWLFWIVVYLLCAVAFLRQETRRWWFFFAGLFLINILLSGGINPGGAEMSRYLLGLHALFFVFALIGAQWLWRRFR</sequence>
<reference evidence="9 10" key="1">
    <citation type="journal article" date="2016" name="Nat. Commun.">
        <title>Thousands of microbial genomes shed light on interconnected biogeochemical processes in an aquifer system.</title>
        <authorList>
            <person name="Anantharaman K."/>
            <person name="Brown C.T."/>
            <person name="Hug L.A."/>
            <person name="Sharon I."/>
            <person name="Castelle C.J."/>
            <person name="Probst A.J."/>
            <person name="Thomas B.C."/>
            <person name="Singh A."/>
            <person name="Wilkins M.J."/>
            <person name="Karaoz U."/>
            <person name="Brodie E.L."/>
            <person name="Williams K.H."/>
            <person name="Hubbard S.S."/>
            <person name="Banfield J.F."/>
        </authorList>
    </citation>
    <scope>NUCLEOTIDE SEQUENCE [LARGE SCALE GENOMIC DNA]</scope>
</reference>
<keyword evidence="6 8" id="KW-1133">Transmembrane helix</keyword>
<keyword evidence="5 8" id="KW-0812">Transmembrane</keyword>
<evidence type="ECO:0000256" key="1">
    <source>
        <dbReference type="ARBA" id="ARBA00004651"/>
    </source>
</evidence>
<dbReference type="GO" id="GO:0009103">
    <property type="term" value="P:lipopolysaccharide biosynthetic process"/>
    <property type="evidence" value="ECO:0007669"/>
    <property type="project" value="UniProtKB-ARBA"/>
</dbReference>
<dbReference type="AlphaFoldDB" id="A0A1F6EG57"/>
<proteinExistence type="predicted"/>
<dbReference type="EMBL" id="MFLY01000036">
    <property type="protein sequence ID" value="OGG72620.1"/>
    <property type="molecule type" value="Genomic_DNA"/>
</dbReference>
<comment type="subcellular location">
    <subcellularLocation>
        <location evidence="1">Cell membrane</location>
        <topology evidence="1">Multi-pass membrane protein</topology>
    </subcellularLocation>
</comment>
<dbReference type="PANTHER" id="PTHR33908">
    <property type="entry name" value="MANNOSYLTRANSFERASE YKCB-RELATED"/>
    <property type="match status" value="1"/>
</dbReference>
<feature type="transmembrane region" description="Helical" evidence="8">
    <location>
        <begin position="376"/>
        <end position="394"/>
    </location>
</feature>
<organism evidence="9 10">
    <name type="scientific">Candidatus Kaiserbacteria bacterium RIFCSPLOWO2_01_FULL_53_17</name>
    <dbReference type="NCBI Taxonomy" id="1798511"/>
    <lineage>
        <taxon>Bacteria</taxon>
        <taxon>Candidatus Kaiseribacteriota</taxon>
    </lineage>
</organism>
<keyword evidence="3" id="KW-0328">Glycosyltransferase</keyword>